<gene>
    <name evidence="2" type="ORF">METZ01_LOCUS282465</name>
</gene>
<dbReference type="InterPro" id="IPR051030">
    <property type="entry name" value="Vitamin_B12-ABC_binding"/>
</dbReference>
<dbReference type="AlphaFoldDB" id="A0A382L400"/>
<proteinExistence type="predicted"/>
<dbReference type="EMBL" id="UINC01083676">
    <property type="protein sequence ID" value="SVC29611.1"/>
    <property type="molecule type" value="Genomic_DNA"/>
</dbReference>
<feature type="domain" description="Fe/B12 periplasmic-binding" evidence="1">
    <location>
        <begin position="2"/>
        <end position="95"/>
    </location>
</feature>
<dbReference type="PANTHER" id="PTHR42860:SF1">
    <property type="entry name" value="VITAMIN B12-BINDING PROTEIN"/>
    <property type="match status" value="1"/>
</dbReference>
<reference evidence="2" key="1">
    <citation type="submission" date="2018-05" db="EMBL/GenBank/DDBJ databases">
        <authorList>
            <person name="Lanie J.A."/>
            <person name="Ng W.-L."/>
            <person name="Kazmierczak K.M."/>
            <person name="Andrzejewski T.M."/>
            <person name="Davidsen T.M."/>
            <person name="Wayne K.J."/>
            <person name="Tettelin H."/>
            <person name="Glass J.I."/>
            <person name="Rusch D."/>
            <person name="Podicherti R."/>
            <person name="Tsui H.-C.T."/>
            <person name="Winkler M.E."/>
        </authorList>
    </citation>
    <scope>NUCLEOTIDE SEQUENCE</scope>
</reference>
<dbReference type="Gene3D" id="3.40.50.1980">
    <property type="entry name" value="Nitrogenase molybdenum iron protein domain"/>
    <property type="match status" value="1"/>
</dbReference>
<protein>
    <recommendedName>
        <fullName evidence="1">Fe/B12 periplasmic-binding domain-containing protein</fullName>
    </recommendedName>
</protein>
<evidence type="ECO:0000259" key="1">
    <source>
        <dbReference type="PROSITE" id="PS50983"/>
    </source>
</evidence>
<dbReference type="PROSITE" id="PS50983">
    <property type="entry name" value="FE_B12_PBP"/>
    <property type="match status" value="1"/>
</dbReference>
<dbReference type="PANTHER" id="PTHR42860">
    <property type="entry name" value="VITAMIN B12-BINDING PROTEIN"/>
    <property type="match status" value="1"/>
</dbReference>
<dbReference type="SUPFAM" id="SSF53807">
    <property type="entry name" value="Helical backbone' metal receptor"/>
    <property type="match status" value="1"/>
</dbReference>
<accession>A0A382L400</accession>
<dbReference type="InterPro" id="IPR002491">
    <property type="entry name" value="ABC_transptr_periplasmic_BD"/>
</dbReference>
<name>A0A382L400_9ZZZZ</name>
<evidence type="ECO:0000313" key="2">
    <source>
        <dbReference type="EMBL" id="SVC29611.1"/>
    </source>
</evidence>
<organism evidence="2">
    <name type="scientific">marine metagenome</name>
    <dbReference type="NCBI Taxonomy" id="408172"/>
    <lineage>
        <taxon>unclassified sequences</taxon>
        <taxon>metagenomes</taxon>
        <taxon>ecological metagenomes</taxon>
    </lineage>
</organism>
<sequence length="95" mass="10237">MRICCFQPGATEIVYALGLQDELYGVTAQCDYPVDAQTKPVIVRSVFDGTNPSSGEISEIISEKLRQGLGLYITDEAALQAANPDILLTQALCDV</sequence>